<keyword evidence="10" id="KW-1185">Reference proteome</keyword>
<dbReference type="GO" id="GO:0055085">
    <property type="term" value="P:transmembrane transport"/>
    <property type="evidence" value="ECO:0007669"/>
    <property type="project" value="InterPro"/>
</dbReference>
<dbReference type="CDD" id="cd06261">
    <property type="entry name" value="TM_PBP2"/>
    <property type="match status" value="1"/>
</dbReference>
<dbReference type="PROSITE" id="PS50928">
    <property type="entry name" value="ABC_TM1"/>
    <property type="match status" value="1"/>
</dbReference>
<protein>
    <submittedName>
        <fullName evidence="9">ABC transporter permease</fullName>
    </submittedName>
</protein>
<dbReference type="KEGG" id="lpil:LIP_2202"/>
<evidence type="ECO:0000259" key="8">
    <source>
        <dbReference type="PROSITE" id="PS50928"/>
    </source>
</evidence>
<evidence type="ECO:0000256" key="2">
    <source>
        <dbReference type="ARBA" id="ARBA00022448"/>
    </source>
</evidence>
<comment type="similarity">
    <text evidence="7">Belongs to the binding-protein-dependent transport system permease family.</text>
</comment>
<dbReference type="InterPro" id="IPR050901">
    <property type="entry name" value="BP-dep_ABC_trans_perm"/>
</dbReference>
<dbReference type="Proteomes" id="UP000065807">
    <property type="component" value="Chromosome"/>
</dbReference>
<evidence type="ECO:0000256" key="6">
    <source>
        <dbReference type="ARBA" id="ARBA00023136"/>
    </source>
</evidence>
<dbReference type="InterPro" id="IPR000515">
    <property type="entry name" value="MetI-like"/>
</dbReference>
<evidence type="ECO:0000256" key="5">
    <source>
        <dbReference type="ARBA" id="ARBA00022989"/>
    </source>
</evidence>
<feature type="transmembrane region" description="Helical" evidence="7">
    <location>
        <begin position="63"/>
        <end position="88"/>
    </location>
</feature>
<organism evidence="9 10">
    <name type="scientific">Limnochorda pilosa</name>
    <dbReference type="NCBI Taxonomy" id="1555112"/>
    <lineage>
        <taxon>Bacteria</taxon>
        <taxon>Bacillati</taxon>
        <taxon>Bacillota</taxon>
        <taxon>Limnochordia</taxon>
        <taxon>Limnochordales</taxon>
        <taxon>Limnochordaceae</taxon>
        <taxon>Limnochorda</taxon>
    </lineage>
</organism>
<keyword evidence="4 7" id="KW-0812">Transmembrane</keyword>
<evidence type="ECO:0000256" key="3">
    <source>
        <dbReference type="ARBA" id="ARBA00022475"/>
    </source>
</evidence>
<feature type="domain" description="ABC transmembrane type-1" evidence="8">
    <location>
        <begin position="64"/>
        <end position="254"/>
    </location>
</feature>
<feature type="transmembrane region" description="Helical" evidence="7">
    <location>
        <begin position="236"/>
        <end position="254"/>
    </location>
</feature>
<feature type="transmembrane region" description="Helical" evidence="7">
    <location>
        <begin position="133"/>
        <end position="151"/>
    </location>
</feature>
<evidence type="ECO:0000256" key="4">
    <source>
        <dbReference type="ARBA" id="ARBA00022692"/>
    </source>
</evidence>
<keyword evidence="3" id="KW-1003">Cell membrane</keyword>
<dbReference type="PANTHER" id="PTHR32243">
    <property type="entry name" value="MALTOSE TRANSPORT SYSTEM PERMEASE-RELATED"/>
    <property type="match status" value="1"/>
</dbReference>
<reference evidence="10" key="1">
    <citation type="submission" date="2015-07" db="EMBL/GenBank/DDBJ databases">
        <title>Complete genome sequence and phylogenetic analysis of Limnochorda pilosa.</title>
        <authorList>
            <person name="Watanabe M."/>
            <person name="Kojima H."/>
            <person name="Fukui M."/>
        </authorList>
    </citation>
    <scope>NUCLEOTIDE SEQUENCE [LARGE SCALE GENOMIC DNA]</scope>
    <source>
        <strain evidence="10">HC45</strain>
    </source>
</reference>
<evidence type="ECO:0000256" key="1">
    <source>
        <dbReference type="ARBA" id="ARBA00004651"/>
    </source>
</evidence>
<dbReference type="InterPro" id="IPR035906">
    <property type="entry name" value="MetI-like_sf"/>
</dbReference>
<evidence type="ECO:0000313" key="10">
    <source>
        <dbReference type="Proteomes" id="UP000065807"/>
    </source>
</evidence>
<accession>A0A0K2SLP7</accession>
<dbReference type="GO" id="GO:0005886">
    <property type="term" value="C:plasma membrane"/>
    <property type="evidence" value="ECO:0007669"/>
    <property type="project" value="UniProtKB-SubCell"/>
</dbReference>
<comment type="subcellular location">
    <subcellularLocation>
        <location evidence="1 7">Cell membrane</location>
        <topology evidence="1 7">Multi-pass membrane protein</topology>
    </subcellularLocation>
</comment>
<dbReference type="SUPFAM" id="SSF161098">
    <property type="entry name" value="MetI-like"/>
    <property type="match status" value="1"/>
</dbReference>
<feature type="transmembrane region" description="Helical" evidence="7">
    <location>
        <begin position="182"/>
        <end position="201"/>
    </location>
</feature>
<reference evidence="10" key="2">
    <citation type="journal article" date="2016" name="Int. J. Syst. Evol. Microbiol.">
        <title>Complete genome sequence and cell structure of Limnochorda pilosa, a Gram-negative spore-former within the phylum Firmicutes.</title>
        <authorList>
            <person name="Watanabe M."/>
            <person name="Kojima H."/>
            <person name="Fukui M."/>
        </authorList>
    </citation>
    <scope>NUCLEOTIDE SEQUENCE [LARGE SCALE GENOMIC DNA]</scope>
    <source>
        <strain evidence="10">HC45</strain>
    </source>
</reference>
<dbReference type="OrthoDB" id="9810086at2"/>
<gene>
    <name evidence="9" type="ORF">LIP_2202</name>
</gene>
<dbReference type="AlphaFoldDB" id="A0A0K2SLP7"/>
<evidence type="ECO:0000256" key="7">
    <source>
        <dbReference type="RuleBase" id="RU363032"/>
    </source>
</evidence>
<dbReference type="EMBL" id="AP014924">
    <property type="protein sequence ID" value="BAS28043.1"/>
    <property type="molecule type" value="Genomic_DNA"/>
</dbReference>
<name>A0A0K2SLP7_LIMPI</name>
<evidence type="ECO:0000313" key="9">
    <source>
        <dbReference type="EMBL" id="BAS28043.1"/>
    </source>
</evidence>
<dbReference type="STRING" id="1555112.LIP_2202"/>
<dbReference type="Pfam" id="PF00528">
    <property type="entry name" value="BPD_transp_1"/>
    <property type="match status" value="1"/>
</dbReference>
<keyword evidence="5 7" id="KW-1133">Transmembrane helix</keyword>
<proteinExistence type="inferred from homology"/>
<keyword evidence="2 7" id="KW-0813">Transport</keyword>
<sequence>MTGAVNELVSLLVLLLFLGPFLWMVVMSFQTRTQIFARPPLIWFRPTLANYTDLMNRGVFLDYLQNSLVVVVLTVLVSLAFAIPAAYGFARFRFRRREDLAFWVLSIRMAPPIAVVIPYFLIGSFLGILDTRFVLVVAYLSFNIPFAIWMIRGFIEDVPVEVEEAAQIDGCSRFQALRRVTLPLVGGGIAATAILLVIQSWNEFAFALFLTTTEARTLPTIVTQFLTFQGVVWGEMAAAASITVIPIVIFAILVRKQLITGLTFGAIKE</sequence>
<keyword evidence="6 7" id="KW-0472">Membrane</keyword>
<dbReference type="PANTHER" id="PTHR32243:SF52">
    <property type="entry name" value="ABC TRANSPORTER PERMEASE PROTEIN"/>
    <property type="match status" value="1"/>
</dbReference>
<feature type="transmembrane region" description="Helical" evidence="7">
    <location>
        <begin position="100"/>
        <end position="121"/>
    </location>
</feature>
<dbReference type="Gene3D" id="1.10.3720.10">
    <property type="entry name" value="MetI-like"/>
    <property type="match status" value="1"/>
</dbReference>